<reference evidence="2" key="1">
    <citation type="submission" date="2016-07" db="EMBL/GenBank/DDBJ databases">
        <authorList>
            <person name="Florea S."/>
            <person name="Webb J.S."/>
            <person name="Jaromczyk J."/>
            <person name="Schardl C.L."/>
        </authorList>
    </citation>
    <scope>NUCLEOTIDE SEQUENCE [LARGE SCALE GENOMIC DNA]</scope>
    <source>
        <strain evidence="2">CY1</strain>
    </source>
</reference>
<protein>
    <recommendedName>
        <fullName evidence="3">Butirosin biosynthesis protein H N-terminal domain-containing protein</fullName>
    </recommendedName>
</protein>
<dbReference type="RefSeq" id="WP_079414414.1">
    <property type="nucleotide sequence ID" value="NZ_MBTG01000017.1"/>
</dbReference>
<gene>
    <name evidence="1" type="ORF">BC351_28875</name>
</gene>
<evidence type="ECO:0000313" key="2">
    <source>
        <dbReference type="Proteomes" id="UP000190626"/>
    </source>
</evidence>
<accession>A0A1V4HHI6</accession>
<keyword evidence="2" id="KW-1185">Reference proteome</keyword>
<dbReference type="Proteomes" id="UP000190626">
    <property type="component" value="Unassembled WGS sequence"/>
</dbReference>
<evidence type="ECO:0000313" key="1">
    <source>
        <dbReference type="EMBL" id="OPH56184.1"/>
    </source>
</evidence>
<evidence type="ECO:0008006" key="3">
    <source>
        <dbReference type="Google" id="ProtNLM"/>
    </source>
</evidence>
<dbReference type="STRING" id="1469647.BC351_28875"/>
<dbReference type="OrthoDB" id="2624539at2"/>
<comment type="caution">
    <text evidence="1">The sequence shown here is derived from an EMBL/GenBank/DDBJ whole genome shotgun (WGS) entry which is preliminary data.</text>
</comment>
<dbReference type="EMBL" id="MBTG01000017">
    <property type="protein sequence ID" value="OPH56184.1"/>
    <property type="molecule type" value="Genomic_DNA"/>
</dbReference>
<proteinExistence type="predicted"/>
<sequence length="333" mass="39463">MKKKILPMKYPSPVSFPYEANILSILNFYDEHSAWLHSNFIQLINTKDTTKYDVRVGMNELFNSPFLTIKRLHAKDFSENIVQKIIEILDNDIYFYFLTVDQSYIQACNNQNTHELFVFGYDDNEKCFHLADFISGQYKFFTGGYDEIVNATKNLEQYEKDIILIKYNKGVQFNFTMSKVSSLIQIFLQPEINLQKNLNQIENYLNPEMTQTINGNFGIKSFGVNVYKDLHNYIECLYESTSIWVDMRPFQSLYFHKYLMLNRVVYMNEHNYLKEDISKNINYLVNHSLIIRNLLIKYTFSTNKRLLLQALQFLTALENSEKETLNELLVLLR</sequence>
<dbReference type="AlphaFoldDB" id="A0A1V4HHI6"/>
<organism evidence="1 2">
    <name type="scientific">Paenibacillus ferrarius</name>
    <dbReference type="NCBI Taxonomy" id="1469647"/>
    <lineage>
        <taxon>Bacteria</taxon>
        <taxon>Bacillati</taxon>
        <taxon>Bacillota</taxon>
        <taxon>Bacilli</taxon>
        <taxon>Bacillales</taxon>
        <taxon>Paenibacillaceae</taxon>
        <taxon>Paenibacillus</taxon>
    </lineage>
</organism>
<name>A0A1V4HHI6_9BACL</name>